<dbReference type="PANTHER" id="PTHR45947:SF3">
    <property type="entry name" value="SULFOQUINOVOSYL TRANSFERASE SQD2"/>
    <property type="match status" value="1"/>
</dbReference>
<dbReference type="OrthoDB" id="9768685at2"/>
<dbReference type="Gene3D" id="3.40.50.2000">
    <property type="entry name" value="Glycogen Phosphorylase B"/>
    <property type="match status" value="2"/>
</dbReference>
<dbReference type="RefSeq" id="WP_076665774.1">
    <property type="nucleotide sequence ID" value="NZ_FTPP01000001.1"/>
</dbReference>
<dbReference type="AlphaFoldDB" id="A0A1R3WEW7"/>
<dbReference type="EMBL" id="FTPP01000001">
    <property type="protein sequence ID" value="SIT76468.1"/>
    <property type="molecule type" value="Genomic_DNA"/>
</dbReference>
<feature type="domain" description="Glycosyl transferase family 1" evidence="1">
    <location>
        <begin position="229"/>
        <end position="383"/>
    </location>
</feature>
<name>A0A1R3WEW7_9BACT</name>
<keyword evidence="3" id="KW-1185">Reference proteome</keyword>
<dbReference type="PANTHER" id="PTHR45947">
    <property type="entry name" value="SULFOQUINOVOSYL TRANSFERASE SQD2"/>
    <property type="match status" value="1"/>
</dbReference>
<dbReference type="InterPro" id="IPR001296">
    <property type="entry name" value="Glyco_trans_1"/>
</dbReference>
<evidence type="ECO:0000313" key="3">
    <source>
        <dbReference type="Proteomes" id="UP000187181"/>
    </source>
</evidence>
<dbReference type="SUPFAM" id="SSF53756">
    <property type="entry name" value="UDP-Glycosyltransferase/glycogen phosphorylase"/>
    <property type="match status" value="1"/>
</dbReference>
<gene>
    <name evidence="2" type="ORF">SAMN05444128_0343</name>
</gene>
<proteinExistence type="predicted"/>
<evidence type="ECO:0000259" key="1">
    <source>
        <dbReference type="Pfam" id="PF00534"/>
    </source>
</evidence>
<dbReference type="InterPro" id="IPR050194">
    <property type="entry name" value="Glycosyltransferase_grp1"/>
</dbReference>
<organism evidence="2 3">
    <name type="scientific">Pontibacter indicus</name>
    <dbReference type="NCBI Taxonomy" id="1317125"/>
    <lineage>
        <taxon>Bacteria</taxon>
        <taxon>Pseudomonadati</taxon>
        <taxon>Bacteroidota</taxon>
        <taxon>Cytophagia</taxon>
        <taxon>Cytophagales</taxon>
        <taxon>Hymenobacteraceae</taxon>
        <taxon>Pontibacter</taxon>
    </lineage>
</organism>
<keyword evidence="2" id="KW-0808">Transferase</keyword>
<protein>
    <submittedName>
        <fullName evidence="2">Glycosyltransferase involved in cell wall bisynthesis</fullName>
    </submittedName>
</protein>
<accession>A0A1R3WEW7</accession>
<dbReference type="Proteomes" id="UP000187181">
    <property type="component" value="Unassembled WGS sequence"/>
</dbReference>
<dbReference type="STRING" id="1317125.SAMN05444128_0343"/>
<dbReference type="Pfam" id="PF00534">
    <property type="entry name" value="Glycos_transf_1"/>
    <property type="match status" value="1"/>
</dbReference>
<dbReference type="GO" id="GO:0016757">
    <property type="term" value="F:glycosyltransferase activity"/>
    <property type="evidence" value="ECO:0007669"/>
    <property type="project" value="InterPro"/>
</dbReference>
<reference evidence="3" key="1">
    <citation type="submission" date="2017-01" db="EMBL/GenBank/DDBJ databases">
        <authorList>
            <person name="Varghese N."/>
            <person name="Submissions S."/>
        </authorList>
    </citation>
    <scope>NUCLEOTIDE SEQUENCE [LARGE SCALE GENOMIC DNA]</scope>
    <source>
        <strain evidence="3">LP100</strain>
    </source>
</reference>
<sequence length="414" mass="45461">MRVVHVNTSESQGGAARAASRIHKGLLDIGIDSHMLVQSKESDDFTVTGPSTRMQKAAALARPFLDQLPKLFYKNSTKAQFSAAWVPWSGIANRINALKPDIVHLHWIGEGMMRIEEIAQIKSPIVWTLHDSWAFTGGCHVRFDCKKYFEGCEACPVLGSERKSDLSSRVFKRKEKAYAKIGHLRITAPSNWLSSSAAESKLLGNRVVTTIPIPLETSSFSPIDKKLAKKLLNLPEDKRIILFGAKNALGDHNKGFSLLIDSLGKIETQDVELLVIGSSKPASPPDVSIKTHYLGTVHDNITLRIIYSAADVSVIPSYQEAFGQAATESMSCATPVVAFGTTGLLDIVDHKITGYLAEPYSTTDLAKGIDWVLSNSDYETLCRSARKKAIHAFDVSVVIEAYLDTYRKILNSDS</sequence>
<evidence type="ECO:0000313" key="2">
    <source>
        <dbReference type="EMBL" id="SIT76468.1"/>
    </source>
</evidence>